<feature type="region of interest" description="Disordered" evidence="1">
    <location>
        <begin position="1"/>
        <end position="69"/>
    </location>
</feature>
<protein>
    <submittedName>
        <fullName evidence="2">Uncharacterized protein</fullName>
    </submittedName>
</protein>
<organism evidence="2">
    <name type="scientific">Arion vulgaris</name>
    <dbReference type="NCBI Taxonomy" id="1028688"/>
    <lineage>
        <taxon>Eukaryota</taxon>
        <taxon>Metazoa</taxon>
        <taxon>Spiralia</taxon>
        <taxon>Lophotrochozoa</taxon>
        <taxon>Mollusca</taxon>
        <taxon>Gastropoda</taxon>
        <taxon>Heterobranchia</taxon>
        <taxon>Euthyneura</taxon>
        <taxon>Panpulmonata</taxon>
        <taxon>Eupulmonata</taxon>
        <taxon>Stylommatophora</taxon>
        <taxon>Helicina</taxon>
        <taxon>Arionoidea</taxon>
        <taxon>Arionidae</taxon>
        <taxon>Arion</taxon>
    </lineage>
</organism>
<dbReference type="AlphaFoldDB" id="A0A0B6Z1K0"/>
<dbReference type="EMBL" id="HACG01014705">
    <property type="protein sequence ID" value="CEK61570.1"/>
    <property type="molecule type" value="Transcribed_RNA"/>
</dbReference>
<proteinExistence type="predicted"/>
<feature type="compositionally biased region" description="Polar residues" evidence="1">
    <location>
        <begin position="22"/>
        <end position="60"/>
    </location>
</feature>
<reference evidence="2" key="1">
    <citation type="submission" date="2014-12" db="EMBL/GenBank/DDBJ databases">
        <title>Insight into the proteome of Arion vulgaris.</title>
        <authorList>
            <person name="Aradska J."/>
            <person name="Bulat T."/>
            <person name="Smidak R."/>
            <person name="Sarate P."/>
            <person name="Gangsoo J."/>
            <person name="Sialana F."/>
            <person name="Bilban M."/>
            <person name="Lubec G."/>
        </authorList>
    </citation>
    <scope>NUCLEOTIDE SEQUENCE</scope>
    <source>
        <tissue evidence="2">Skin</tissue>
    </source>
</reference>
<evidence type="ECO:0000313" key="2">
    <source>
        <dbReference type="EMBL" id="CEK61570.1"/>
    </source>
</evidence>
<feature type="non-terminal residue" evidence="2">
    <location>
        <position position="1"/>
    </location>
</feature>
<accession>A0A0B6Z1K0</accession>
<evidence type="ECO:0000256" key="1">
    <source>
        <dbReference type="SAM" id="MobiDB-lite"/>
    </source>
</evidence>
<gene>
    <name evidence="2" type="primary">ORF42616</name>
</gene>
<sequence>GHMTLRSTNSHAGASHAHITLHSCSSAPPNFNATQLPGSHSHAQVIHNTHASLRRTQSITPPVRLQNPEKTVTDWLQTSLGHHHNQPHPILASR</sequence>
<name>A0A0B6Z1K0_9EUPU</name>
<feature type="non-terminal residue" evidence="2">
    <location>
        <position position="94"/>
    </location>
</feature>
<feature type="compositionally biased region" description="Polar residues" evidence="1">
    <location>
        <begin position="1"/>
        <end position="12"/>
    </location>
</feature>